<dbReference type="InterPro" id="IPR043502">
    <property type="entry name" value="DNA/RNA_pol_sf"/>
</dbReference>
<evidence type="ECO:0000313" key="13">
    <source>
        <dbReference type="EMBL" id="BAE79742.1"/>
    </source>
</evidence>
<dbReference type="GO" id="GO:0004197">
    <property type="term" value="F:cysteine-type endopeptidase activity"/>
    <property type="evidence" value="ECO:0007669"/>
    <property type="project" value="InterPro"/>
</dbReference>
<dbReference type="InterPro" id="IPR043128">
    <property type="entry name" value="Rev_trsase/Diguanyl_cyclase"/>
</dbReference>
<dbReference type="GO" id="GO:0003968">
    <property type="term" value="F:RNA-directed RNA polymerase activity"/>
    <property type="evidence" value="ECO:0007669"/>
    <property type="project" value="UniProtKB-KW"/>
</dbReference>
<keyword evidence="14" id="KW-1185">Reference proteome</keyword>
<dbReference type="PROSITE" id="PS51218">
    <property type="entry name" value="SF3_HELICASE_2"/>
    <property type="match status" value="1"/>
</dbReference>
<evidence type="ECO:0000256" key="3">
    <source>
        <dbReference type="ARBA" id="ARBA00022679"/>
    </source>
</evidence>
<dbReference type="InterPro" id="IPR001205">
    <property type="entry name" value="RNA-dir_pol_C"/>
</dbReference>
<keyword evidence="3" id="KW-0808">Transferase</keyword>
<protein>
    <submittedName>
        <fullName evidence="13">Polyprotein</fullName>
    </submittedName>
</protein>
<dbReference type="GO" id="GO:0033644">
    <property type="term" value="C:host cell membrane"/>
    <property type="evidence" value="ECO:0007669"/>
    <property type="project" value="UniProtKB-SubCell"/>
</dbReference>
<dbReference type="SUPFAM" id="SSF50494">
    <property type="entry name" value="Trypsin-like serine proteases"/>
    <property type="match status" value="1"/>
</dbReference>
<dbReference type="Pfam" id="PF00910">
    <property type="entry name" value="RNA_helicase"/>
    <property type="match status" value="1"/>
</dbReference>
<dbReference type="InterPro" id="IPR009003">
    <property type="entry name" value="Peptidase_S1_PA"/>
</dbReference>
<keyword evidence="6" id="KW-0378">Hydrolase</keyword>
<dbReference type="GO" id="GO:0039694">
    <property type="term" value="P:viral RNA genome replication"/>
    <property type="evidence" value="ECO:0007669"/>
    <property type="project" value="InterPro"/>
</dbReference>
<feature type="domain" description="RdRp catalytic" evidence="11">
    <location>
        <begin position="1327"/>
        <end position="1454"/>
    </location>
</feature>
<dbReference type="PROSITE" id="PS50507">
    <property type="entry name" value="RDRP_SSRNA_POS"/>
    <property type="match status" value="1"/>
</dbReference>
<dbReference type="Proteomes" id="UP000011260">
    <property type="component" value="Segment"/>
</dbReference>
<evidence type="ECO:0000259" key="12">
    <source>
        <dbReference type="PROSITE" id="PS51218"/>
    </source>
</evidence>
<evidence type="ECO:0000256" key="10">
    <source>
        <dbReference type="SAM" id="Phobius"/>
    </source>
</evidence>
<feature type="domain" description="SF3 helicase" evidence="12">
    <location>
        <begin position="343"/>
        <end position="520"/>
    </location>
</feature>
<dbReference type="InterPro" id="IPR014759">
    <property type="entry name" value="Helicase_SF3_ssRNA_vir"/>
</dbReference>
<keyword evidence="7" id="KW-0788">Thiol protease</keyword>
<dbReference type="RefSeq" id="YP_006732323.1">
    <property type="nucleotide sequence ID" value="NC_018613.1"/>
</dbReference>
<keyword evidence="2" id="KW-0645">Protease</keyword>
<keyword evidence="10" id="KW-0472">Membrane</keyword>
<reference evidence="13 14" key="1">
    <citation type="submission" date="2005-11" db="EMBL/GenBank/DDBJ databases">
        <title>Complete nucleotide sequence of a single-stranded RNA virus infecting the bloom-forming diatom Rhizosolenia setigera.</title>
        <authorList>
            <person name="Shirai Y."/>
            <person name="Takao Y."/>
            <person name="Tomaru Y."/>
            <person name="Mizumoto H."/>
            <person name="Nagasaki K."/>
        </authorList>
    </citation>
    <scope>NUCLEOTIDE SEQUENCE [LARGE SCALE GENOMIC DNA]</scope>
    <source>
        <strain evidence="14">Isolate RsRNAV06</strain>
    </source>
</reference>
<dbReference type="GO" id="GO:0005524">
    <property type="term" value="F:ATP binding"/>
    <property type="evidence" value="ECO:0007669"/>
    <property type="project" value="UniProtKB-KW"/>
</dbReference>
<feature type="transmembrane region" description="Helical" evidence="10">
    <location>
        <begin position="762"/>
        <end position="779"/>
    </location>
</feature>
<dbReference type="EMBL" id="AB243297">
    <property type="protein sequence ID" value="BAE79742.1"/>
    <property type="molecule type" value="Genomic_RNA"/>
</dbReference>
<keyword evidence="8" id="KW-0067">ATP-binding</keyword>
<keyword evidence="10" id="KW-1133">Transmembrane helix</keyword>
<dbReference type="KEGG" id="vg:13663308"/>
<name>Q2HWK3_9VIRU</name>
<evidence type="ECO:0000256" key="6">
    <source>
        <dbReference type="ARBA" id="ARBA00022801"/>
    </source>
</evidence>
<dbReference type="Gene3D" id="2.40.10.10">
    <property type="entry name" value="Trypsin-like serine proteases"/>
    <property type="match status" value="1"/>
</dbReference>
<keyword evidence="5" id="KW-0547">Nucleotide-binding</keyword>
<keyword evidence="9" id="KW-0693">Viral RNA replication</keyword>
<evidence type="ECO:0000256" key="7">
    <source>
        <dbReference type="ARBA" id="ARBA00022807"/>
    </source>
</evidence>
<evidence type="ECO:0000256" key="4">
    <source>
        <dbReference type="ARBA" id="ARBA00022695"/>
    </source>
</evidence>
<evidence type="ECO:0000256" key="5">
    <source>
        <dbReference type="ARBA" id="ARBA00022741"/>
    </source>
</evidence>
<dbReference type="Gene3D" id="3.30.70.270">
    <property type="match status" value="1"/>
</dbReference>
<dbReference type="GeneID" id="13663308"/>
<evidence type="ECO:0000256" key="1">
    <source>
        <dbReference type="ARBA" id="ARBA00022484"/>
    </source>
</evidence>
<keyword evidence="4" id="KW-0548">Nucleotidyltransferase</keyword>
<dbReference type="GO" id="GO:0006508">
    <property type="term" value="P:proteolysis"/>
    <property type="evidence" value="ECO:0007669"/>
    <property type="project" value="UniProtKB-KW"/>
</dbReference>
<dbReference type="GO" id="GO:0003723">
    <property type="term" value="F:RNA binding"/>
    <property type="evidence" value="ECO:0007669"/>
    <property type="project" value="InterPro"/>
</dbReference>
<keyword evidence="10" id="KW-0812">Transmembrane</keyword>
<evidence type="ECO:0000256" key="2">
    <source>
        <dbReference type="ARBA" id="ARBA00022670"/>
    </source>
</evidence>
<gene>
    <name evidence="13" type="primary">RsRNAV ORF-1</name>
</gene>
<evidence type="ECO:0000256" key="9">
    <source>
        <dbReference type="ARBA" id="ARBA00022953"/>
    </source>
</evidence>
<dbReference type="Pfam" id="PF00680">
    <property type="entry name" value="RdRP_1"/>
    <property type="match status" value="1"/>
</dbReference>
<dbReference type="InterPro" id="IPR007094">
    <property type="entry name" value="RNA-dir_pol_PSvirus"/>
</dbReference>
<dbReference type="CDD" id="cd23195">
    <property type="entry name" value="Marnaviridae_RdRp"/>
    <property type="match status" value="1"/>
</dbReference>
<accession>Q2HWK3</accession>
<dbReference type="InterPro" id="IPR000605">
    <property type="entry name" value="Helicase_SF3_ssDNA/RNA_vir"/>
</dbReference>
<organism evidence="13 14">
    <name type="scientific">Rhizosolenia setigera RNA virus 01</name>
    <dbReference type="NCBI Taxonomy" id="359987"/>
    <lineage>
        <taxon>Viruses</taxon>
        <taxon>Riboviria</taxon>
        <taxon>Orthornavirae</taxon>
        <taxon>Pisuviricota</taxon>
        <taxon>Pisoniviricetes</taxon>
        <taxon>Picornavirales</taxon>
        <taxon>Marnaviridae</taxon>
        <taxon>Bacillarnavirus</taxon>
        <taxon>Bacillarnavirus nagasakii</taxon>
    </lineage>
</organism>
<dbReference type="InterPro" id="IPR043504">
    <property type="entry name" value="Peptidase_S1_PA_chymotrypsin"/>
</dbReference>
<sequence length="1605" mass="182088">MNQNCDMKGYKFSATEKYAKKMISLKIKREKEQFNQRYLKYSRKAMLAQFESQAGFTKLTEKGLDRLAIAWRNACMKTTERGFEQVLNYGENVILYLLSLKDCKTYSQFIAITTMYVKLHCPDQALTAKIVDMISLEDFKFFSDEEKKPQSTENIFQDFEDTNLDEFDFSSQSSLIADFLQGVNTARNSVVASKVSSAIATLLALGFVSETKELSMSIKGLNLFRISAAKGQKTMIDLVEILLSTMQFICERGYKCFQTGSVEPFLYDDDTAMEFQEDYIRIVTNFEFVKLGTYKGQNKSCPWASENDFERDLEGVISKCREICSSASNYDRILMFKHLERLLKVKTDFELVRTSGGLREAPFAFCVFGKSGIGKSTIVNNLMSFALQTDARVRGVKDYTVDPNSICTLNELDKYHSDYKSHIEAVLLDDFANAKGSTTQVNPTVNVINFINNVARTAIMAEADLKGKIQIKPKVVAATTNVKELEAKYYSNEPVSILRRFPLHIEARVRPEYLKEAEGAFIDGKKLAEEAEAGNLFPDAWEFDCYEYFDPSVGQNGNNCLDRPLTFVQDGIEQAAMHIGVKELLVLMQSMIKNHVMIQKSVVSSSKAIFDKTLCHECGMHSEYCTCHDLDDVPDLDEFDSQAGFNFSNFYEEYVEASLFRWENYIPNPLFITNKTQWFLTWLNSKKFFSESMKVNAFVILITIIGWPAWILYTLSLQCAVSAAALRARKDYVISKLLQSRELVPRIIQNIRDMDRETGKKIFFFASAVFAIYAAYKLYKHLSSATMDEQGNGMSVHMETNNVWLEPTLEDLPKSEEGYSNTAVESLERAVTKQLVHVELGERFSNGLFVGANMLLLPGHEMPKVVTQMKIRRDGIGKSSGLNFDCQINPEDCVMLENSDICLAYIPRAGDRKDLIPFFPESLTTHKSITKVLNRTPEGEIMTDFTRIAEFKRVNTDKTSFYGGLVKYSRPTFGGMCMSPHLYNGRQSFIAGFHAAGVGNTPVGAITRCTRSDIRKAKEILASRSTCVFAMHSGDMITQSYGKDFTPRAEIEPRSPMNFQEDVQVSHFGTMPEGKVRPKSSVIISPCSEIITEITGNVRIHGKPANCRKPGRDEGNSIRDWAPYQKYLAGAGNAFQEFPADVLAWAYDDYISGIDELVKTNTGKSLLAKVRILDDIETVSGIDGMKFVDAMKPTTSMGWPVNKAKTTFLTDLVYDPEEHKTTVCPRVLDDETLALARKARLAWLDDKRSYDIFKTCTKDEPTKITKDKVRCFQASPVSLQFNIRKYFLTLCHFLSSASLVSECAVGINSQGRGWHELNQHMIKYGKNRIVAGDFKAYDQHMSARMTLMAAKVFEYIAGLAGYTEEELKIMRGASTEVSYPVMSLNGELIQLYGSNPSGQNLTVYTNSIVNSLYHRCAFRKIYPNFSGRYRDAVALMTYGDDVKMSVSPKFPDYNHTRIQSEFNKQGIEYTMAEKEAASVPFIQHEDADFLKRKSRWEPSYSYTEGDGTINKGMWLAMLDEESIFKSLHANLASKVKSPEEVSVQCIEGALREWWFYGEETFNFRHAQMKEVVSRLGWTNFMSTQFWDTYSARESRWLEQNEVTIM</sequence>
<evidence type="ECO:0000256" key="8">
    <source>
        <dbReference type="ARBA" id="ARBA00022840"/>
    </source>
</evidence>
<evidence type="ECO:0000259" key="11">
    <source>
        <dbReference type="PROSITE" id="PS50507"/>
    </source>
</evidence>
<keyword evidence="1" id="KW-0696">RNA-directed RNA polymerase</keyword>
<dbReference type="SUPFAM" id="SSF56672">
    <property type="entry name" value="DNA/RNA polymerases"/>
    <property type="match status" value="1"/>
</dbReference>
<proteinExistence type="predicted"/>
<dbReference type="GO" id="GO:0006351">
    <property type="term" value="P:DNA-templated transcription"/>
    <property type="evidence" value="ECO:0007669"/>
    <property type="project" value="InterPro"/>
</dbReference>
<feature type="transmembrane region" description="Helical" evidence="10">
    <location>
        <begin position="697"/>
        <end position="726"/>
    </location>
</feature>
<evidence type="ECO:0000313" key="14">
    <source>
        <dbReference type="Proteomes" id="UP000011260"/>
    </source>
</evidence>
<dbReference type="GO" id="GO:0003724">
    <property type="term" value="F:RNA helicase activity"/>
    <property type="evidence" value="ECO:0007669"/>
    <property type="project" value="InterPro"/>
</dbReference>